<proteinExistence type="predicted"/>
<dbReference type="AlphaFoldDB" id="A0A0A9EJN4"/>
<reference evidence="2" key="1">
    <citation type="submission" date="2014-09" db="EMBL/GenBank/DDBJ databases">
        <authorList>
            <person name="Magalhaes I.L.F."/>
            <person name="Oliveira U."/>
            <person name="Santos F.R."/>
            <person name="Vidigal T.H.D.A."/>
            <person name="Brescovit A.D."/>
            <person name="Santos A.J."/>
        </authorList>
    </citation>
    <scope>NUCLEOTIDE SEQUENCE</scope>
    <source>
        <tissue evidence="2">Shoot tissue taken approximately 20 cm above the soil surface</tissue>
    </source>
</reference>
<name>A0A0A9EJN4_ARUDO</name>
<feature type="signal peptide" evidence="1">
    <location>
        <begin position="1"/>
        <end position="27"/>
    </location>
</feature>
<reference evidence="2" key="2">
    <citation type="journal article" date="2015" name="Data Brief">
        <title>Shoot transcriptome of the giant reed, Arundo donax.</title>
        <authorList>
            <person name="Barrero R.A."/>
            <person name="Guerrero F.D."/>
            <person name="Moolhuijzen P."/>
            <person name="Goolsby J.A."/>
            <person name="Tidwell J."/>
            <person name="Bellgard S.E."/>
            <person name="Bellgard M.I."/>
        </authorList>
    </citation>
    <scope>NUCLEOTIDE SEQUENCE</scope>
    <source>
        <tissue evidence="2">Shoot tissue taken approximately 20 cm above the soil surface</tissue>
    </source>
</reference>
<feature type="chain" id="PRO_5002064364" evidence="1">
    <location>
        <begin position="28"/>
        <end position="41"/>
    </location>
</feature>
<keyword evidence="1" id="KW-0732">Signal</keyword>
<accession>A0A0A9EJN4</accession>
<organism evidence="2">
    <name type="scientific">Arundo donax</name>
    <name type="common">Giant reed</name>
    <name type="synonym">Donax arundinaceus</name>
    <dbReference type="NCBI Taxonomy" id="35708"/>
    <lineage>
        <taxon>Eukaryota</taxon>
        <taxon>Viridiplantae</taxon>
        <taxon>Streptophyta</taxon>
        <taxon>Embryophyta</taxon>
        <taxon>Tracheophyta</taxon>
        <taxon>Spermatophyta</taxon>
        <taxon>Magnoliopsida</taxon>
        <taxon>Liliopsida</taxon>
        <taxon>Poales</taxon>
        <taxon>Poaceae</taxon>
        <taxon>PACMAD clade</taxon>
        <taxon>Arundinoideae</taxon>
        <taxon>Arundineae</taxon>
        <taxon>Arundo</taxon>
    </lineage>
</organism>
<protein>
    <submittedName>
        <fullName evidence="2">Uncharacterized protein</fullName>
    </submittedName>
</protein>
<sequence length="41" mass="4731">MRIQCKRFLLIIPTWHCPLLLLPNAVGNKMMDLVTFMVAMA</sequence>
<evidence type="ECO:0000256" key="1">
    <source>
        <dbReference type="SAM" id="SignalP"/>
    </source>
</evidence>
<evidence type="ECO:0000313" key="2">
    <source>
        <dbReference type="EMBL" id="JAE00307.1"/>
    </source>
</evidence>
<dbReference type="EMBL" id="GBRH01197589">
    <property type="protein sequence ID" value="JAE00307.1"/>
    <property type="molecule type" value="Transcribed_RNA"/>
</dbReference>